<dbReference type="PANTHER" id="PTHR14499">
    <property type="entry name" value="POTASSIUM CHANNEL TETRAMERIZATION DOMAIN-CONTAINING"/>
    <property type="match status" value="1"/>
</dbReference>
<feature type="domain" description="Potassium channel tetramerisation-type BTB" evidence="1">
    <location>
        <begin position="8"/>
        <end position="88"/>
    </location>
</feature>
<dbReference type="Gene3D" id="3.30.710.10">
    <property type="entry name" value="Potassium Channel Kv1.1, Chain A"/>
    <property type="match status" value="1"/>
</dbReference>
<sequence>MASKPDLVTFNVSGKIYQVLWEPTLSLHPNSLLTQLAEDKQDDKEIFVEGDQDLFKYVLEYHRDRKILLPQHVSMAAVQRELMRFGLDVSPREIVQDGVLKKLGEQKDENAALLLVSITAPVLIQKAASSRGMTISASFDEVRKQYSSSLEHNSVLQSLFRGFDESRFKESMTALAASLGYTATFPHSYGPYAHCCSTMVTWTPAG</sequence>
<evidence type="ECO:0000259" key="1">
    <source>
        <dbReference type="Pfam" id="PF02214"/>
    </source>
</evidence>
<protein>
    <recommendedName>
        <fullName evidence="1">Potassium channel tetramerisation-type BTB domain-containing protein</fullName>
    </recommendedName>
</protein>
<name>A0ABP0NHM2_9DINO</name>
<dbReference type="Pfam" id="PF02214">
    <property type="entry name" value="BTB_2"/>
    <property type="match status" value="1"/>
</dbReference>
<dbReference type="Proteomes" id="UP001642484">
    <property type="component" value="Unassembled WGS sequence"/>
</dbReference>
<accession>A0ABP0NHM2</accession>
<reference evidence="2 3" key="1">
    <citation type="submission" date="2024-02" db="EMBL/GenBank/DDBJ databases">
        <authorList>
            <person name="Chen Y."/>
            <person name="Shah S."/>
            <person name="Dougan E. K."/>
            <person name="Thang M."/>
            <person name="Chan C."/>
        </authorList>
    </citation>
    <scope>NUCLEOTIDE SEQUENCE [LARGE SCALE GENOMIC DNA]</scope>
</reference>
<dbReference type="EMBL" id="CAXAMN010021773">
    <property type="protein sequence ID" value="CAK9063282.1"/>
    <property type="molecule type" value="Genomic_DNA"/>
</dbReference>
<organism evidence="2 3">
    <name type="scientific">Durusdinium trenchii</name>
    <dbReference type="NCBI Taxonomy" id="1381693"/>
    <lineage>
        <taxon>Eukaryota</taxon>
        <taxon>Sar</taxon>
        <taxon>Alveolata</taxon>
        <taxon>Dinophyceae</taxon>
        <taxon>Suessiales</taxon>
        <taxon>Symbiodiniaceae</taxon>
        <taxon>Durusdinium</taxon>
    </lineage>
</organism>
<dbReference type="PANTHER" id="PTHR14499:SF136">
    <property type="entry name" value="GH08630P"/>
    <property type="match status" value="1"/>
</dbReference>
<keyword evidence="3" id="KW-1185">Reference proteome</keyword>
<dbReference type="SUPFAM" id="SSF54695">
    <property type="entry name" value="POZ domain"/>
    <property type="match status" value="1"/>
</dbReference>
<dbReference type="InterPro" id="IPR003131">
    <property type="entry name" value="T1-type_BTB"/>
</dbReference>
<comment type="caution">
    <text evidence="2">The sequence shown here is derived from an EMBL/GenBank/DDBJ whole genome shotgun (WGS) entry which is preliminary data.</text>
</comment>
<evidence type="ECO:0000313" key="3">
    <source>
        <dbReference type="Proteomes" id="UP001642484"/>
    </source>
</evidence>
<dbReference type="InterPro" id="IPR011333">
    <property type="entry name" value="SKP1/BTB/POZ_sf"/>
</dbReference>
<proteinExistence type="predicted"/>
<gene>
    <name evidence="2" type="ORF">CCMP2556_LOCUS31112</name>
</gene>
<evidence type="ECO:0000313" key="2">
    <source>
        <dbReference type="EMBL" id="CAK9063282.1"/>
    </source>
</evidence>